<evidence type="ECO:0000313" key="2">
    <source>
        <dbReference type="EMBL" id="KPI43119.1"/>
    </source>
</evidence>
<name>A0A0N0NQ02_9EURO</name>
<dbReference type="RefSeq" id="XP_018003082.1">
    <property type="nucleotide sequence ID" value="XM_018142050.1"/>
</dbReference>
<dbReference type="OrthoDB" id="5424391at2759"/>
<organism evidence="2 3">
    <name type="scientific">Cyphellophora attinorum</name>
    <dbReference type="NCBI Taxonomy" id="1664694"/>
    <lineage>
        <taxon>Eukaryota</taxon>
        <taxon>Fungi</taxon>
        <taxon>Dikarya</taxon>
        <taxon>Ascomycota</taxon>
        <taxon>Pezizomycotina</taxon>
        <taxon>Eurotiomycetes</taxon>
        <taxon>Chaetothyriomycetidae</taxon>
        <taxon>Chaetothyriales</taxon>
        <taxon>Cyphellophoraceae</taxon>
        <taxon>Cyphellophora</taxon>
    </lineage>
</organism>
<evidence type="ECO:0000256" key="1">
    <source>
        <dbReference type="SAM" id="MobiDB-lite"/>
    </source>
</evidence>
<evidence type="ECO:0000313" key="3">
    <source>
        <dbReference type="Proteomes" id="UP000038010"/>
    </source>
</evidence>
<dbReference type="Proteomes" id="UP000038010">
    <property type="component" value="Unassembled WGS sequence"/>
</dbReference>
<dbReference type="VEuPathDB" id="FungiDB:AB675_2106"/>
<keyword evidence="3" id="KW-1185">Reference proteome</keyword>
<feature type="region of interest" description="Disordered" evidence="1">
    <location>
        <begin position="46"/>
        <end position="70"/>
    </location>
</feature>
<accession>A0A0N0NQ02</accession>
<sequence length="425" mass="47188">MKTTSALMIRSLISKLHPPAPPTARESKQLLRMLDARFQSRLDAAHPAPNSIKQQDQDDGPSSGPRPASTYVDSILAHPLLESEAVSGNQTSALDSTPTAASALERHLRNGTLTMSSLQKCALQYLTERKRNQPAKTRLAPKLAAWFDAASPATKDEFFRTWATEDAVIDALYADHAHNTVWSWLQILYQRAWASSASEKPAWLRAEDHFISKMMHWSIINKEPISAAQQFIAATKHRMSSGSPAPTSLSGPSMQTHEPLQESWARLTSYFLHTRGSHGLPAATFDSLLDVVPSQGRHSYLTGAFFRTYHPQTPNATTLYNKLRKSDMARGFATWVSLKPLRIKRAISVVVLDAAELSLSQGRTAEATFFLEFAQQNFPEFISRDDHEVAPVVRLERARAELGSTAINWGWKLPRALHAPVTSFG</sequence>
<dbReference type="GeneID" id="28733930"/>
<reference evidence="2 3" key="1">
    <citation type="submission" date="2015-06" db="EMBL/GenBank/DDBJ databases">
        <title>Draft genome of the ant-associated black yeast Phialophora attae CBS 131958.</title>
        <authorList>
            <person name="Moreno L.F."/>
            <person name="Stielow B.J."/>
            <person name="de Hoog S."/>
            <person name="Vicente V.A."/>
            <person name="Weiss V.A."/>
            <person name="de Vries M."/>
            <person name="Cruz L.M."/>
            <person name="Souza E.M."/>
        </authorList>
    </citation>
    <scope>NUCLEOTIDE SEQUENCE [LARGE SCALE GENOMIC DNA]</scope>
    <source>
        <strain evidence="2 3">CBS 131958</strain>
    </source>
</reference>
<comment type="caution">
    <text evidence="2">The sequence shown here is derived from an EMBL/GenBank/DDBJ whole genome shotgun (WGS) entry which is preliminary data.</text>
</comment>
<protein>
    <submittedName>
        <fullName evidence="2">Uncharacterized protein</fullName>
    </submittedName>
</protein>
<dbReference type="AlphaFoldDB" id="A0A0N0NQ02"/>
<dbReference type="EMBL" id="LFJN01000006">
    <property type="protein sequence ID" value="KPI43119.1"/>
    <property type="molecule type" value="Genomic_DNA"/>
</dbReference>
<proteinExistence type="predicted"/>
<gene>
    <name evidence="2" type="ORF">AB675_2106</name>
</gene>